<feature type="region of interest" description="Disordered" evidence="2">
    <location>
        <begin position="667"/>
        <end position="726"/>
    </location>
</feature>
<proteinExistence type="predicted"/>
<evidence type="ECO:0000313" key="4">
    <source>
        <dbReference type="Proteomes" id="UP000051952"/>
    </source>
</evidence>
<gene>
    <name evidence="3" type="ORF">BSAL_85310</name>
</gene>
<dbReference type="VEuPathDB" id="TriTrypDB:BSAL_85310"/>
<feature type="region of interest" description="Disordered" evidence="2">
    <location>
        <begin position="118"/>
        <end position="172"/>
    </location>
</feature>
<reference evidence="4" key="1">
    <citation type="submission" date="2015-09" db="EMBL/GenBank/DDBJ databases">
        <authorList>
            <consortium name="Pathogen Informatics"/>
        </authorList>
    </citation>
    <scope>NUCLEOTIDE SEQUENCE [LARGE SCALE GENOMIC DNA]</scope>
    <source>
        <strain evidence="4">Lake Konstanz</strain>
    </source>
</reference>
<feature type="region of interest" description="Disordered" evidence="2">
    <location>
        <begin position="579"/>
        <end position="632"/>
    </location>
</feature>
<evidence type="ECO:0000256" key="1">
    <source>
        <dbReference type="SAM" id="Coils"/>
    </source>
</evidence>
<feature type="compositionally biased region" description="Basic and acidic residues" evidence="2">
    <location>
        <begin position="698"/>
        <end position="712"/>
    </location>
</feature>
<feature type="region of interest" description="Disordered" evidence="2">
    <location>
        <begin position="743"/>
        <end position="907"/>
    </location>
</feature>
<keyword evidence="1" id="KW-0175">Coiled coil</keyword>
<feature type="region of interest" description="Disordered" evidence="2">
    <location>
        <begin position="387"/>
        <end position="413"/>
    </location>
</feature>
<protein>
    <submittedName>
        <fullName evidence="3">Uncharacterized protein</fullName>
    </submittedName>
</protein>
<keyword evidence="4" id="KW-1185">Reference proteome</keyword>
<feature type="compositionally biased region" description="Polar residues" evidence="2">
    <location>
        <begin position="531"/>
        <end position="561"/>
    </location>
</feature>
<feature type="compositionally biased region" description="Pro residues" evidence="2">
    <location>
        <begin position="782"/>
        <end position="792"/>
    </location>
</feature>
<accession>A0A0S4J7J4</accession>
<evidence type="ECO:0000256" key="2">
    <source>
        <dbReference type="SAM" id="MobiDB-lite"/>
    </source>
</evidence>
<feature type="compositionally biased region" description="Basic and acidic residues" evidence="2">
    <location>
        <begin position="798"/>
        <end position="818"/>
    </location>
</feature>
<feature type="compositionally biased region" description="Polar residues" evidence="2">
    <location>
        <begin position="579"/>
        <end position="608"/>
    </location>
</feature>
<sequence>MQGGGPRTQKVVQCSFRSLAKAQREALLTILSSLGDDEITTMQHRAHGEVTLEWRVAHDHPILGILPEPSVYSAAARSGSGEIIASQKRVAADEQSSSLLSARAALPAHSEQRVLRDGRAAVGSSPRGRNISPAAAAARRGAAARNRSHSPRPVSVSSPFRGTTPDARPAQRSVQWACRTIDEVLNASRRLRVDTTRTTTVEELIQHVLTNRYGATPATRKMCGELASAAQNYSDVSPLCLLHSTYCHRRTSQDVKEFILVAKVVGALAPWSSRESVRTASSSSQHIVALRRYIAEGDISLALRDAVAVMLRKGSTLASSVRKYVTQWLRRPTPNPPIAFDFSGHVDGDALAVVLMEGLREAKAEAQRMQQEYGEFLHVGARGHSPDLDAAADDFDDDNGRQPPGLSAGDFNPFDSAHVSRIDRYLSQHDGEGGTSSLIFNHSAYDAEPTDYARRQHVQSEDLVDVILQRRRLEEARDAELAALRQGESSSRQLRNRGHIHQPSVQQQQQQQQHHSLAQVLHRQNDGRGMQSASPPRPQFTSSLPQPTAFSQHQQQVRQTPLHSFANQRDVSPALGRATKSSPLVVTLPPRQQQQPDFSHEGYSSASNRLEDDDSAAQLRKEGARPRSDDHMGALMAQRERAILHALDEQIGNDKKQHAGAFMNQRLQGGHEQQRHRASSSSFTERGGYEQSPPPQPHHHDSASTPHHEPHAAHHQPSPLASSPFQADLSDMRSTLQAIEDELRRRQSGPESHTTSQSFARDDYHRHHKDPFADRYEFGRAPKPPLVSPPRPHAAELFPRDRHEEDYYHNHSGKRDIPDLPPRSVPSYSNPIPLQKVPPLAPAPQRHAQHLTRGSGGGTLEPSQGLQDDERLLLEQLETSLRARRAQQQQQPLPTPRRPLEMIAEPL</sequence>
<dbReference type="EMBL" id="CYKH01001005">
    <property type="protein sequence ID" value="CUG77108.1"/>
    <property type="molecule type" value="Genomic_DNA"/>
</dbReference>
<feature type="coiled-coil region" evidence="1">
    <location>
        <begin position="352"/>
        <end position="379"/>
    </location>
</feature>
<name>A0A0S4J7J4_BODSA</name>
<feature type="compositionally biased region" description="Basic and acidic residues" evidence="2">
    <location>
        <begin position="619"/>
        <end position="632"/>
    </location>
</feature>
<feature type="compositionally biased region" description="Polar residues" evidence="2">
    <location>
        <begin position="749"/>
        <end position="759"/>
    </location>
</feature>
<organism evidence="3 4">
    <name type="scientific">Bodo saltans</name>
    <name type="common">Flagellated protozoan</name>
    <dbReference type="NCBI Taxonomy" id="75058"/>
    <lineage>
        <taxon>Eukaryota</taxon>
        <taxon>Discoba</taxon>
        <taxon>Euglenozoa</taxon>
        <taxon>Kinetoplastea</taxon>
        <taxon>Metakinetoplastina</taxon>
        <taxon>Eubodonida</taxon>
        <taxon>Bodonidae</taxon>
        <taxon>Bodo</taxon>
    </lineage>
</organism>
<dbReference type="Proteomes" id="UP000051952">
    <property type="component" value="Unassembled WGS sequence"/>
</dbReference>
<feature type="region of interest" description="Disordered" evidence="2">
    <location>
        <begin position="484"/>
        <end position="561"/>
    </location>
</feature>
<feature type="compositionally biased region" description="Low complexity" evidence="2">
    <location>
        <begin position="134"/>
        <end position="159"/>
    </location>
</feature>
<feature type="compositionally biased region" description="Basic and acidic residues" evidence="2">
    <location>
        <begin position="760"/>
        <end position="780"/>
    </location>
</feature>
<evidence type="ECO:0000313" key="3">
    <source>
        <dbReference type="EMBL" id="CUG77108.1"/>
    </source>
</evidence>
<dbReference type="AlphaFoldDB" id="A0A0S4J7J4"/>